<dbReference type="InterPro" id="IPR036291">
    <property type="entry name" value="NAD(P)-bd_dom_sf"/>
</dbReference>
<dbReference type="InterPro" id="IPR020843">
    <property type="entry name" value="ER"/>
</dbReference>
<sequence>MLAIRHHSFGPPDVLHPEHVADPEPGAGELRIAVEAAGIHLLDTTIRSGADGGPAPLPELPTIPGREVAGIVDAVGDGVPDTWLGRRVVAHLGAGRGGGSAELAVVAAARAYEIPDGLDAAVAVAAIGTGRTATGILDLAELQAGEVAVVTSAAGGLGVLLVQAVAGVGGTAVGLARGERKLAVAREAGAAVVVDYTRPDWDDVVRQLAPPPTVVFDAVGGDVGRRAYALLAPGGRLVRYGWTSGEQTAYDDADRRVVDVLGPAMVAREGGLASLESEALARAADGTRVPLVGSTFPLADAADAHRALEARETHGKVVLLTPRAS</sequence>
<protein>
    <submittedName>
        <fullName evidence="4">Alcohol dehydrogenase zinc-binding domain protein</fullName>
    </submittedName>
</protein>
<dbReference type="InterPro" id="IPR011032">
    <property type="entry name" value="GroES-like_sf"/>
</dbReference>
<dbReference type="STRING" id="471853.Bcav_4086"/>
<keyword evidence="1" id="KW-0521">NADP</keyword>
<organism evidence="4 5">
    <name type="scientific">Beutenbergia cavernae (strain ATCC BAA-8 / DSM 12333 / CCUG 43141 / JCM 11478 / NBRC 16432 / NCIMB 13614 / HKI 0122)</name>
    <dbReference type="NCBI Taxonomy" id="471853"/>
    <lineage>
        <taxon>Bacteria</taxon>
        <taxon>Bacillati</taxon>
        <taxon>Actinomycetota</taxon>
        <taxon>Actinomycetes</taxon>
        <taxon>Micrococcales</taxon>
        <taxon>Beutenbergiaceae</taxon>
        <taxon>Beutenbergia</taxon>
    </lineage>
</organism>
<evidence type="ECO:0000256" key="2">
    <source>
        <dbReference type="ARBA" id="ARBA00023002"/>
    </source>
</evidence>
<accession>C5C5W9</accession>
<dbReference type="PANTHER" id="PTHR48106:SF13">
    <property type="entry name" value="QUINONE OXIDOREDUCTASE-RELATED"/>
    <property type="match status" value="1"/>
</dbReference>
<dbReference type="SUPFAM" id="SSF51735">
    <property type="entry name" value="NAD(P)-binding Rossmann-fold domains"/>
    <property type="match status" value="1"/>
</dbReference>
<dbReference type="PANTHER" id="PTHR48106">
    <property type="entry name" value="QUINONE OXIDOREDUCTASE PIG3-RELATED"/>
    <property type="match status" value="1"/>
</dbReference>
<dbReference type="AlphaFoldDB" id="C5C5W9"/>
<dbReference type="GO" id="GO:0003960">
    <property type="term" value="F:quinone reductase (NADPH) activity"/>
    <property type="evidence" value="ECO:0007669"/>
    <property type="project" value="TreeGrafter"/>
</dbReference>
<dbReference type="Gene3D" id="3.40.50.720">
    <property type="entry name" value="NAD(P)-binding Rossmann-like Domain"/>
    <property type="match status" value="1"/>
</dbReference>
<dbReference type="Pfam" id="PF08240">
    <property type="entry name" value="ADH_N"/>
    <property type="match status" value="1"/>
</dbReference>
<proteinExistence type="predicted"/>
<evidence type="ECO:0000256" key="1">
    <source>
        <dbReference type="ARBA" id="ARBA00022857"/>
    </source>
</evidence>
<evidence type="ECO:0000313" key="4">
    <source>
        <dbReference type="EMBL" id="ACQ82327.1"/>
    </source>
</evidence>
<keyword evidence="2" id="KW-0560">Oxidoreductase</keyword>
<dbReference type="GO" id="GO:0070402">
    <property type="term" value="F:NADPH binding"/>
    <property type="evidence" value="ECO:0007669"/>
    <property type="project" value="TreeGrafter"/>
</dbReference>
<feature type="domain" description="Enoyl reductase (ER)" evidence="3">
    <location>
        <begin position="10"/>
        <end position="319"/>
    </location>
</feature>
<dbReference type="CDD" id="cd08244">
    <property type="entry name" value="MDR_enoyl_red"/>
    <property type="match status" value="1"/>
</dbReference>
<dbReference type="SMART" id="SM00829">
    <property type="entry name" value="PKS_ER"/>
    <property type="match status" value="1"/>
</dbReference>
<dbReference type="InterPro" id="IPR013154">
    <property type="entry name" value="ADH-like_N"/>
</dbReference>
<evidence type="ECO:0000313" key="5">
    <source>
        <dbReference type="Proteomes" id="UP000007962"/>
    </source>
</evidence>
<dbReference type="GO" id="GO:0005829">
    <property type="term" value="C:cytosol"/>
    <property type="evidence" value="ECO:0007669"/>
    <property type="project" value="TreeGrafter"/>
</dbReference>
<dbReference type="RefSeq" id="WP_015884564.1">
    <property type="nucleotide sequence ID" value="NC_012669.1"/>
</dbReference>
<name>C5C5W9_BEUC1</name>
<dbReference type="SUPFAM" id="SSF50129">
    <property type="entry name" value="GroES-like"/>
    <property type="match status" value="1"/>
</dbReference>
<dbReference type="EMBL" id="CP001618">
    <property type="protein sequence ID" value="ACQ82327.1"/>
    <property type="molecule type" value="Genomic_DNA"/>
</dbReference>
<dbReference type="Gene3D" id="3.90.180.10">
    <property type="entry name" value="Medium-chain alcohol dehydrogenases, catalytic domain"/>
    <property type="match status" value="1"/>
</dbReference>
<dbReference type="KEGG" id="bcv:Bcav_4086"/>
<dbReference type="Pfam" id="PF13602">
    <property type="entry name" value="ADH_zinc_N_2"/>
    <property type="match status" value="1"/>
</dbReference>
<gene>
    <name evidence="4" type="ordered locus">Bcav_4086</name>
</gene>
<dbReference type="HOGENOM" id="CLU_026673_3_1_11"/>
<dbReference type="eggNOG" id="COG0604">
    <property type="taxonomic scope" value="Bacteria"/>
</dbReference>
<reference evidence="4 5" key="1">
    <citation type="journal article" date="2009" name="Stand. Genomic Sci.">
        <title>Complete genome sequence of Beutenbergia cavernae type strain (HKI 0122).</title>
        <authorList>
            <person name="Land M."/>
            <person name="Pukall R."/>
            <person name="Abt B."/>
            <person name="Goker M."/>
            <person name="Rohde M."/>
            <person name="Glavina Del Rio T."/>
            <person name="Tice H."/>
            <person name="Copeland A."/>
            <person name="Cheng J.F."/>
            <person name="Lucas S."/>
            <person name="Chen F."/>
            <person name="Nolan M."/>
            <person name="Bruce D."/>
            <person name="Goodwin L."/>
            <person name="Pitluck S."/>
            <person name="Ivanova N."/>
            <person name="Mavromatis K."/>
            <person name="Ovchinnikova G."/>
            <person name="Pati A."/>
            <person name="Chen A."/>
            <person name="Palaniappan K."/>
            <person name="Hauser L."/>
            <person name="Chang Y.J."/>
            <person name="Jefferies C.C."/>
            <person name="Saunders E."/>
            <person name="Brettin T."/>
            <person name="Detter J.C."/>
            <person name="Han C."/>
            <person name="Chain P."/>
            <person name="Bristow J."/>
            <person name="Eisen J.A."/>
            <person name="Markowitz V."/>
            <person name="Hugenholtz P."/>
            <person name="Kyrpides N.C."/>
            <person name="Klenk H.P."/>
            <person name="Lapidus A."/>
        </authorList>
    </citation>
    <scope>NUCLEOTIDE SEQUENCE [LARGE SCALE GENOMIC DNA]</scope>
    <source>
        <strain evidence="5">ATCC BAA-8 / DSM 12333 / NBRC 16432</strain>
    </source>
</reference>
<evidence type="ECO:0000259" key="3">
    <source>
        <dbReference type="SMART" id="SM00829"/>
    </source>
</evidence>
<dbReference type="GO" id="GO:0035925">
    <property type="term" value="F:mRNA 3'-UTR AU-rich region binding"/>
    <property type="evidence" value="ECO:0007669"/>
    <property type="project" value="TreeGrafter"/>
</dbReference>
<dbReference type="OrthoDB" id="4190732at2"/>
<dbReference type="Proteomes" id="UP000007962">
    <property type="component" value="Chromosome"/>
</dbReference>
<keyword evidence="5" id="KW-1185">Reference proteome</keyword>